<dbReference type="InterPro" id="IPR001647">
    <property type="entry name" value="HTH_TetR"/>
</dbReference>
<dbReference type="SUPFAM" id="SSF48498">
    <property type="entry name" value="Tetracyclin repressor-like, C-terminal domain"/>
    <property type="match status" value="1"/>
</dbReference>
<dbReference type="Pfam" id="PF00440">
    <property type="entry name" value="TetR_N"/>
    <property type="match status" value="1"/>
</dbReference>
<proteinExistence type="predicted"/>
<dbReference type="PROSITE" id="PS50977">
    <property type="entry name" value="HTH_TETR_2"/>
    <property type="match status" value="1"/>
</dbReference>
<dbReference type="InterPro" id="IPR009057">
    <property type="entry name" value="Homeodomain-like_sf"/>
</dbReference>
<dbReference type="Proteomes" id="UP001055153">
    <property type="component" value="Unassembled WGS sequence"/>
</dbReference>
<dbReference type="PRINTS" id="PR00455">
    <property type="entry name" value="HTHTETR"/>
</dbReference>
<keyword evidence="3" id="KW-0804">Transcription</keyword>
<organism evidence="6 7">
    <name type="scientific">Methylobacterium isbiliense</name>
    <dbReference type="NCBI Taxonomy" id="315478"/>
    <lineage>
        <taxon>Bacteria</taxon>
        <taxon>Pseudomonadati</taxon>
        <taxon>Pseudomonadota</taxon>
        <taxon>Alphaproteobacteria</taxon>
        <taxon>Hyphomicrobiales</taxon>
        <taxon>Methylobacteriaceae</taxon>
        <taxon>Methylobacterium</taxon>
    </lineage>
</organism>
<sequence>MRVSKEAAAASRARIVAAASRLLRERGIEATSIADVMAAAGLTHGGFYRHFGSKDDLVAAALGAAFAGHAERFAERRAAQGAQDALRAYVEEYLSPEHVARPDRGCPVAALGAEAGRGSAEVCAAFARGVEETIARFVSAAPPGTDAAAARAAAIRRLATMVGAVIVARGVGPGALGEEVLAACAETRDRAPTP</sequence>
<evidence type="ECO:0000256" key="1">
    <source>
        <dbReference type="ARBA" id="ARBA00023015"/>
    </source>
</evidence>
<evidence type="ECO:0000256" key="4">
    <source>
        <dbReference type="PROSITE-ProRule" id="PRU00335"/>
    </source>
</evidence>
<keyword evidence="2 4" id="KW-0238">DNA-binding</keyword>
<reference evidence="6" key="1">
    <citation type="journal article" date="2021" name="Front. Microbiol.">
        <title>Comprehensive Comparative Genomics and Phenotyping of Methylobacterium Species.</title>
        <authorList>
            <person name="Alessa O."/>
            <person name="Ogura Y."/>
            <person name="Fujitani Y."/>
            <person name="Takami H."/>
            <person name="Hayashi T."/>
            <person name="Sahin N."/>
            <person name="Tani A."/>
        </authorList>
    </citation>
    <scope>NUCLEOTIDE SEQUENCE</scope>
    <source>
        <strain evidence="6">DSM 17168</strain>
    </source>
</reference>
<gene>
    <name evidence="6" type="ORF">GMJLKIPL_4551</name>
</gene>
<keyword evidence="7" id="KW-1185">Reference proteome</keyword>
<reference evidence="6" key="2">
    <citation type="submission" date="2021-08" db="EMBL/GenBank/DDBJ databases">
        <authorList>
            <person name="Tani A."/>
            <person name="Ola A."/>
            <person name="Ogura Y."/>
            <person name="Katsura K."/>
            <person name="Hayashi T."/>
        </authorList>
    </citation>
    <scope>NUCLEOTIDE SEQUENCE</scope>
    <source>
        <strain evidence="6">DSM 17168</strain>
    </source>
</reference>
<evidence type="ECO:0000256" key="2">
    <source>
        <dbReference type="ARBA" id="ARBA00023125"/>
    </source>
</evidence>
<dbReference type="Gene3D" id="1.10.357.10">
    <property type="entry name" value="Tetracycline Repressor, domain 2"/>
    <property type="match status" value="1"/>
</dbReference>
<protein>
    <submittedName>
        <fullName evidence="6">HTH-type transcriptional regulator</fullName>
    </submittedName>
</protein>
<evidence type="ECO:0000313" key="7">
    <source>
        <dbReference type="Proteomes" id="UP001055153"/>
    </source>
</evidence>
<keyword evidence="1" id="KW-0805">Transcription regulation</keyword>
<dbReference type="PANTHER" id="PTHR47506:SF7">
    <property type="entry name" value="TRANSCRIPTIONAL REGULATORY PROTEIN"/>
    <property type="match status" value="1"/>
</dbReference>
<dbReference type="SUPFAM" id="SSF46689">
    <property type="entry name" value="Homeodomain-like"/>
    <property type="match status" value="1"/>
</dbReference>
<dbReference type="InterPro" id="IPR036271">
    <property type="entry name" value="Tet_transcr_reg_TetR-rel_C_sf"/>
</dbReference>
<dbReference type="InterPro" id="IPR023772">
    <property type="entry name" value="DNA-bd_HTH_TetR-type_CS"/>
</dbReference>
<dbReference type="RefSeq" id="WP_238239319.1">
    <property type="nucleotide sequence ID" value="NZ_BPQQ01000058.1"/>
</dbReference>
<dbReference type="PANTHER" id="PTHR47506">
    <property type="entry name" value="TRANSCRIPTIONAL REGULATORY PROTEIN"/>
    <property type="match status" value="1"/>
</dbReference>
<evidence type="ECO:0000259" key="5">
    <source>
        <dbReference type="PROSITE" id="PS50977"/>
    </source>
</evidence>
<name>A0ABQ4SHL8_9HYPH</name>
<comment type="caution">
    <text evidence="6">The sequence shown here is derived from an EMBL/GenBank/DDBJ whole genome shotgun (WGS) entry which is preliminary data.</text>
</comment>
<accession>A0ABQ4SHL8</accession>
<dbReference type="PROSITE" id="PS01081">
    <property type="entry name" value="HTH_TETR_1"/>
    <property type="match status" value="1"/>
</dbReference>
<evidence type="ECO:0000313" key="6">
    <source>
        <dbReference type="EMBL" id="GJE02602.1"/>
    </source>
</evidence>
<feature type="domain" description="HTH tetR-type" evidence="5">
    <location>
        <begin position="9"/>
        <end position="69"/>
    </location>
</feature>
<dbReference type="EMBL" id="BPQQ01000058">
    <property type="protein sequence ID" value="GJE02602.1"/>
    <property type="molecule type" value="Genomic_DNA"/>
</dbReference>
<evidence type="ECO:0000256" key="3">
    <source>
        <dbReference type="ARBA" id="ARBA00023163"/>
    </source>
</evidence>
<dbReference type="Gene3D" id="1.10.10.60">
    <property type="entry name" value="Homeodomain-like"/>
    <property type="match status" value="1"/>
</dbReference>
<feature type="DNA-binding region" description="H-T-H motif" evidence="4">
    <location>
        <begin position="32"/>
        <end position="51"/>
    </location>
</feature>